<evidence type="ECO:0000256" key="1">
    <source>
        <dbReference type="SAM" id="Phobius"/>
    </source>
</evidence>
<sequence>MLFFYLYSKLFILIKWNTNMLFITWCSYLVLRLENYNSCSKFYA</sequence>
<accession>A0A0A8Z022</accession>
<dbReference type="AlphaFoldDB" id="A0A0A8Z022"/>
<feature type="transmembrane region" description="Helical" evidence="1">
    <location>
        <begin position="12"/>
        <end position="31"/>
    </location>
</feature>
<organism evidence="2">
    <name type="scientific">Arundo donax</name>
    <name type="common">Giant reed</name>
    <name type="synonym">Donax arundinaceus</name>
    <dbReference type="NCBI Taxonomy" id="35708"/>
    <lineage>
        <taxon>Eukaryota</taxon>
        <taxon>Viridiplantae</taxon>
        <taxon>Streptophyta</taxon>
        <taxon>Embryophyta</taxon>
        <taxon>Tracheophyta</taxon>
        <taxon>Spermatophyta</taxon>
        <taxon>Magnoliopsida</taxon>
        <taxon>Liliopsida</taxon>
        <taxon>Poales</taxon>
        <taxon>Poaceae</taxon>
        <taxon>PACMAD clade</taxon>
        <taxon>Arundinoideae</taxon>
        <taxon>Arundineae</taxon>
        <taxon>Arundo</taxon>
    </lineage>
</organism>
<evidence type="ECO:0000313" key="2">
    <source>
        <dbReference type="EMBL" id="JAD31033.1"/>
    </source>
</evidence>
<reference evidence="2" key="2">
    <citation type="journal article" date="2015" name="Data Brief">
        <title>Shoot transcriptome of the giant reed, Arundo donax.</title>
        <authorList>
            <person name="Barrero R.A."/>
            <person name="Guerrero F.D."/>
            <person name="Moolhuijzen P."/>
            <person name="Goolsby J.A."/>
            <person name="Tidwell J."/>
            <person name="Bellgard S.E."/>
            <person name="Bellgard M.I."/>
        </authorList>
    </citation>
    <scope>NUCLEOTIDE SEQUENCE</scope>
    <source>
        <tissue evidence="2">Shoot tissue taken approximately 20 cm above the soil surface</tissue>
    </source>
</reference>
<name>A0A0A8Z022_ARUDO</name>
<dbReference type="EMBL" id="GBRH01266862">
    <property type="protein sequence ID" value="JAD31033.1"/>
    <property type="molecule type" value="Transcribed_RNA"/>
</dbReference>
<keyword evidence="1" id="KW-1133">Transmembrane helix</keyword>
<reference evidence="2" key="1">
    <citation type="submission" date="2014-09" db="EMBL/GenBank/DDBJ databases">
        <authorList>
            <person name="Magalhaes I.L.F."/>
            <person name="Oliveira U."/>
            <person name="Santos F.R."/>
            <person name="Vidigal T.H.D.A."/>
            <person name="Brescovit A.D."/>
            <person name="Santos A.J."/>
        </authorList>
    </citation>
    <scope>NUCLEOTIDE SEQUENCE</scope>
    <source>
        <tissue evidence="2">Shoot tissue taken approximately 20 cm above the soil surface</tissue>
    </source>
</reference>
<keyword evidence="1" id="KW-0812">Transmembrane</keyword>
<proteinExistence type="predicted"/>
<protein>
    <submittedName>
        <fullName evidence="2">Uncharacterized protein</fullName>
    </submittedName>
</protein>
<keyword evidence="1" id="KW-0472">Membrane</keyword>